<evidence type="ECO:0000313" key="1">
    <source>
        <dbReference type="EMBL" id="GGH33029.1"/>
    </source>
</evidence>
<proteinExistence type="predicted"/>
<organism evidence="1 2">
    <name type="scientific">Paenibacillus segetis</name>
    <dbReference type="NCBI Taxonomy" id="1325360"/>
    <lineage>
        <taxon>Bacteria</taxon>
        <taxon>Bacillati</taxon>
        <taxon>Bacillota</taxon>
        <taxon>Bacilli</taxon>
        <taxon>Bacillales</taxon>
        <taxon>Paenibacillaceae</taxon>
        <taxon>Paenibacillus</taxon>
    </lineage>
</organism>
<dbReference type="Proteomes" id="UP000659344">
    <property type="component" value="Unassembled WGS sequence"/>
</dbReference>
<dbReference type="EMBL" id="BMFT01000002">
    <property type="protein sequence ID" value="GGH33029.1"/>
    <property type="molecule type" value="Genomic_DNA"/>
</dbReference>
<evidence type="ECO:0000313" key="2">
    <source>
        <dbReference type="Proteomes" id="UP000659344"/>
    </source>
</evidence>
<dbReference type="RefSeq" id="WP_188541396.1">
    <property type="nucleotide sequence ID" value="NZ_BMFT01000002.1"/>
</dbReference>
<accession>A0ABQ1YPI5</accession>
<keyword evidence="2" id="KW-1185">Reference proteome</keyword>
<reference evidence="2" key="1">
    <citation type="journal article" date="2019" name="Int. J. Syst. Evol. Microbiol.">
        <title>The Global Catalogue of Microorganisms (GCM) 10K type strain sequencing project: providing services to taxonomists for standard genome sequencing and annotation.</title>
        <authorList>
            <consortium name="The Broad Institute Genomics Platform"/>
            <consortium name="The Broad Institute Genome Sequencing Center for Infectious Disease"/>
            <person name="Wu L."/>
            <person name="Ma J."/>
        </authorList>
    </citation>
    <scope>NUCLEOTIDE SEQUENCE [LARGE SCALE GENOMIC DNA]</scope>
    <source>
        <strain evidence="2">CGMCC 1.12769</strain>
    </source>
</reference>
<name>A0ABQ1YPI5_9BACL</name>
<protein>
    <recommendedName>
        <fullName evidence="3">Flagellar protein FliT</fullName>
    </recommendedName>
</protein>
<evidence type="ECO:0008006" key="3">
    <source>
        <dbReference type="Google" id="ProtNLM"/>
    </source>
</evidence>
<sequence>MFCLFSDSIEEWNQCTQQIDGIQNILKSKRLDQSYVSQDLVGLLQQLTSNVEEAKRLIELSTEHTGTDLRHARVQRKLMNAYYGMENPDQIPLYFDTKK</sequence>
<gene>
    <name evidence="1" type="ORF">GCM10008013_37820</name>
</gene>
<comment type="caution">
    <text evidence="1">The sequence shown here is derived from an EMBL/GenBank/DDBJ whole genome shotgun (WGS) entry which is preliminary data.</text>
</comment>